<dbReference type="InterPro" id="IPR009057">
    <property type="entry name" value="Homeodomain-like_sf"/>
</dbReference>
<name>A0A161SD30_9NEIS</name>
<evidence type="ECO:0000313" key="2">
    <source>
        <dbReference type="EMBL" id="KZE34163.1"/>
    </source>
</evidence>
<feature type="domain" description="Mor transcription activator" evidence="1">
    <location>
        <begin position="55"/>
        <end position="143"/>
    </location>
</feature>
<accession>A0A161SD30</accession>
<organism evidence="2 3">
    <name type="scientific">Crenobacter luteus</name>
    <dbReference type="NCBI Taxonomy" id="1452487"/>
    <lineage>
        <taxon>Bacteria</taxon>
        <taxon>Pseudomonadati</taxon>
        <taxon>Pseudomonadota</taxon>
        <taxon>Betaproteobacteria</taxon>
        <taxon>Neisseriales</taxon>
        <taxon>Neisseriaceae</taxon>
        <taxon>Crenobacter</taxon>
    </lineage>
</organism>
<dbReference type="InterPro" id="IPR014875">
    <property type="entry name" value="Mor_transcription_activator"/>
</dbReference>
<dbReference type="Gene3D" id="1.10.10.60">
    <property type="entry name" value="Homeodomain-like"/>
    <property type="match status" value="1"/>
</dbReference>
<dbReference type="Pfam" id="PF08765">
    <property type="entry name" value="Mor"/>
    <property type="match status" value="1"/>
</dbReference>
<evidence type="ECO:0000259" key="1">
    <source>
        <dbReference type="Pfam" id="PF08765"/>
    </source>
</evidence>
<dbReference type="EMBL" id="LQQU01000009">
    <property type="protein sequence ID" value="KZE34163.1"/>
    <property type="molecule type" value="Genomic_DNA"/>
</dbReference>
<comment type="caution">
    <text evidence="2">The sequence shown here is derived from an EMBL/GenBank/DDBJ whole genome shotgun (WGS) entry which is preliminary data.</text>
</comment>
<evidence type="ECO:0000313" key="3">
    <source>
        <dbReference type="Proteomes" id="UP000076625"/>
    </source>
</evidence>
<gene>
    <name evidence="2" type="ORF">AVW16_06720</name>
</gene>
<proteinExistence type="predicted"/>
<reference evidence="3" key="1">
    <citation type="submission" date="2016-01" db="EMBL/GenBank/DDBJ databases">
        <title>Draft genome of Chromobacterium sp. F49.</title>
        <authorList>
            <person name="Hong K.W."/>
        </authorList>
    </citation>
    <scope>NUCLEOTIDE SEQUENCE [LARGE SCALE GENOMIC DNA]</scope>
    <source>
        <strain evidence="3">CN10</strain>
    </source>
</reference>
<dbReference type="STRING" id="1452487.AVW16_06720"/>
<sequence length="153" mass="17247">MKRDCVRITDALGESVRHLLPETARLIADLIGLPKALQLIEAWGGTTFPVSKNQRRDGQIRYAALAEVVGVDAAAILTRRFGGEVLSIPRCAVAMREVRDRMIRAEFDTLTREHPAVHAVNQLARRYQMTERNVWVVLKKTDQVGETRQAVLF</sequence>
<dbReference type="Proteomes" id="UP000076625">
    <property type="component" value="Unassembled WGS sequence"/>
</dbReference>
<dbReference type="SUPFAM" id="SSF46689">
    <property type="entry name" value="Homeodomain-like"/>
    <property type="match status" value="1"/>
</dbReference>
<protein>
    <submittedName>
        <fullName evidence="2">DNA transposition protein</fullName>
    </submittedName>
</protein>
<dbReference type="AlphaFoldDB" id="A0A161SD30"/>
<dbReference type="OrthoDB" id="8896696at2"/>
<keyword evidence="3" id="KW-1185">Reference proteome</keyword>